<keyword evidence="2" id="KW-1185">Reference proteome</keyword>
<sequence>MEISYRFNGDQVEVLMGAKVMFADESIIEESSDSIVLYHLDFISKENFDRFTSSKLKDIEVPTPLEITYEEPSIDEDIPSIDMVRLRLDKDVSRACFESVFSYFAWAEVFSPSVFVERFCDIISESRSPIAAWYGDVNYDLEGWVDGIPQITLNTSLNLQDDLLISDQLLEMKTCYLKCYESTLKTLRKEYQNSFLLKTFKFPKEYQNICSQYLIWFGEFLENFGINALISVNHEGDETQVVISSEHTEKMFHEIEALFSQYIALPYAEFLPAPTQSLSVEQRVMITTLQSQVNHFKSQLEMKIAFIELKMQQFNHYRTRLTCKKTNYC</sequence>
<evidence type="ECO:0000313" key="2">
    <source>
        <dbReference type="Proteomes" id="UP000195719"/>
    </source>
</evidence>
<protein>
    <submittedName>
        <fullName evidence="1">Uncharacterized protein</fullName>
    </submittedName>
</protein>
<gene>
    <name evidence="1" type="ORF">PAND9192_01364</name>
</gene>
<dbReference type="AlphaFoldDB" id="A0A1Y6MFG1"/>
<accession>A0A1Y6MFG1</accession>
<dbReference type="Proteomes" id="UP000195719">
    <property type="component" value="Unassembled WGS sequence"/>
</dbReference>
<dbReference type="RefSeq" id="WP_087853114.1">
    <property type="nucleotide sequence ID" value="NZ_FYAJ01000002.1"/>
</dbReference>
<organism evidence="1 2">
    <name type="scientific">Photobacterium andalusiense</name>
    <dbReference type="NCBI Taxonomy" id="2204296"/>
    <lineage>
        <taxon>Bacteria</taxon>
        <taxon>Pseudomonadati</taxon>
        <taxon>Pseudomonadota</taxon>
        <taxon>Gammaproteobacteria</taxon>
        <taxon>Vibrionales</taxon>
        <taxon>Vibrionaceae</taxon>
        <taxon>Photobacterium</taxon>
    </lineage>
</organism>
<dbReference type="EMBL" id="FYAJ01000002">
    <property type="protein sequence ID" value="SMY34510.1"/>
    <property type="molecule type" value="Genomic_DNA"/>
</dbReference>
<proteinExistence type="predicted"/>
<reference evidence="2" key="1">
    <citation type="submission" date="2017-06" db="EMBL/GenBank/DDBJ databases">
        <authorList>
            <person name="Rodrigo-Torres L."/>
            <person name="Arahal R.D."/>
            <person name="Lucena T."/>
        </authorList>
    </citation>
    <scope>NUCLEOTIDE SEQUENCE [LARGE SCALE GENOMIC DNA]</scope>
    <source>
        <strain evidence="2">CECT 9192</strain>
    </source>
</reference>
<name>A0A1Y6MFG1_9GAMM</name>
<evidence type="ECO:0000313" key="1">
    <source>
        <dbReference type="EMBL" id="SMY34510.1"/>
    </source>
</evidence>